<comment type="caution">
    <text evidence="9">The sequence shown here is derived from an EMBL/GenBank/DDBJ whole genome shotgun (WGS) entry which is preliminary data.</text>
</comment>
<reference evidence="9" key="1">
    <citation type="journal article" date="2014" name="Front. Microbiol.">
        <title>High frequency of phylogenetically diverse reductive dehalogenase-homologous genes in deep subseafloor sedimentary metagenomes.</title>
        <authorList>
            <person name="Kawai M."/>
            <person name="Futagami T."/>
            <person name="Toyoda A."/>
            <person name="Takaki Y."/>
            <person name="Nishi S."/>
            <person name="Hori S."/>
            <person name="Arai W."/>
            <person name="Tsubouchi T."/>
            <person name="Morono Y."/>
            <person name="Uchiyama I."/>
            <person name="Ito T."/>
            <person name="Fujiyama A."/>
            <person name="Inagaki F."/>
            <person name="Takami H."/>
        </authorList>
    </citation>
    <scope>NUCLEOTIDE SEQUENCE</scope>
    <source>
        <strain evidence="9">Expedition CK06-06</strain>
    </source>
</reference>
<keyword evidence="4 8" id="KW-0812">Transmembrane</keyword>
<evidence type="ECO:0000256" key="7">
    <source>
        <dbReference type="ARBA" id="ARBA00023136"/>
    </source>
</evidence>
<evidence type="ECO:0000313" key="9">
    <source>
        <dbReference type="EMBL" id="GAI00621.1"/>
    </source>
</evidence>
<evidence type="ECO:0008006" key="10">
    <source>
        <dbReference type="Google" id="ProtNLM"/>
    </source>
</evidence>
<evidence type="ECO:0000256" key="5">
    <source>
        <dbReference type="ARBA" id="ARBA00022847"/>
    </source>
</evidence>
<dbReference type="Pfam" id="PF06379">
    <property type="entry name" value="RhaT"/>
    <property type="match status" value="1"/>
</dbReference>
<feature type="transmembrane region" description="Helical" evidence="8">
    <location>
        <begin position="65"/>
        <end position="85"/>
    </location>
</feature>
<dbReference type="GO" id="GO:0016020">
    <property type="term" value="C:membrane"/>
    <property type="evidence" value="ECO:0007669"/>
    <property type="project" value="InterPro"/>
</dbReference>
<evidence type="ECO:0000256" key="3">
    <source>
        <dbReference type="ARBA" id="ARBA00022519"/>
    </source>
</evidence>
<dbReference type="GO" id="GO:0015153">
    <property type="term" value="F:rhamnose transmembrane transporter activity"/>
    <property type="evidence" value="ECO:0007669"/>
    <property type="project" value="InterPro"/>
</dbReference>
<accession>X1L414</accession>
<dbReference type="AlphaFoldDB" id="X1L414"/>
<protein>
    <recommendedName>
        <fullName evidence="10">Rhamnose/proton symporter RhaT</fullName>
    </recommendedName>
</protein>
<evidence type="ECO:0000256" key="2">
    <source>
        <dbReference type="ARBA" id="ARBA00022475"/>
    </source>
</evidence>
<dbReference type="GO" id="GO:0015293">
    <property type="term" value="F:symporter activity"/>
    <property type="evidence" value="ECO:0007669"/>
    <property type="project" value="UniProtKB-KW"/>
</dbReference>
<organism evidence="9">
    <name type="scientific">marine sediment metagenome</name>
    <dbReference type="NCBI Taxonomy" id="412755"/>
    <lineage>
        <taxon>unclassified sequences</taxon>
        <taxon>metagenomes</taxon>
        <taxon>ecological metagenomes</taxon>
    </lineage>
</organism>
<evidence type="ECO:0000256" key="1">
    <source>
        <dbReference type="ARBA" id="ARBA00022448"/>
    </source>
</evidence>
<feature type="transmembrane region" description="Helical" evidence="8">
    <location>
        <begin position="91"/>
        <end position="115"/>
    </location>
</feature>
<feature type="transmembrane region" description="Helical" evidence="8">
    <location>
        <begin position="213"/>
        <end position="230"/>
    </location>
</feature>
<name>X1L414_9ZZZZ</name>
<keyword evidence="6 8" id="KW-1133">Transmembrane helix</keyword>
<feature type="transmembrane region" description="Helical" evidence="8">
    <location>
        <begin position="169"/>
        <end position="192"/>
    </location>
</feature>
<keyword evidence="7 8" id="KW-0472">Membrane</keyword>
<proteinExistence type="predicted"/>
<feature type="transmembrane region" description="Helical" evidence="8">
    <location>
        <begin position="34"/>
        <end position="53"/>
    </location>
</feature>
<keyword evidence="2" id="KW-1003">Cell membrane</keyword>
<keyword evidence="3" id="KW-0997">Cell inner membrane</keyword>
<keyword evidence="1" id="KW-0813">Transport</keyword>
<feature type="non-terminal residue" evidence="9">
    <location>
        <position position="235"/>
    </location>
</feature>
<evidence type="ECO:0000256" key="4">
    <source>
        <dbReference type="ARBA" id="ARBA00022692"/>
    </source>
</evidence>
<gene>
    <name evidence="9" type="ORF">S06H3_07816</name>
</gene>
<feature type="transmembrane region" description="Helical" evidence="8">
    <location>
        <begin position="127"/>
        <end position="149"/>
    </location>
</feature>
<evidence type="ECO:0000256" key="8">
    <source>
        <dbReference type="SAM" id="Phobius"/>
    </source>
</evidence>
<sequence length="235" mass="25589">MFGMILAAIAGLSNGSFGLPMKFTTKWKWENTWSMWSVWTLLVVPWIIAFLTIPNLLGVYSEASWGALLWVFLFGFIWGFSAIAFGTGLDYLGLGLGYSLMMGLIISVGALLPLVTEHPENILKLNGLAIIAGVVIIIVGVILNTWSAVMKEKDLVDSTTEDKHVEKKSLLKGLIICVVAGVTAPALNYVFIYGEQLKATAERLSVGETLASISIWPIALLGGFLVNITYCTWLV</sequence>
<keyword evidence="5" id="KW-0769">Symport</keyword>
<dbReference type="InterPro" id="IPR004673">
    <property type="entry name" value="L-rhamnose-proton_sym_RhaT"/>
</dbReference>
<evidence type="ECO:0000256" key="6">
    <source>
        <dbReference type="ARBA" id="ARBA00022989"/>
    </source>
</evidence>
<dbReference type="EMBL" id="BARV01003217">
    <property type="protein sequence ID" value="GAI00621.1"/>
    <property type="molecule type" value="Genomic_DNA"/>
</dbReference>